<dbReference type="OrthoDB" id="78296at2759"/>
<dbReference type="GO" id="GO:0016020">
    <property type="term" value="C:membrane"/>
    <property type="evidence" value="ECO:0007669"/>
    <property type="project" value="InterPro"/>
</dbReference>
<protein>
    <submittedName>
        <fullName evidence="11">Uncharacterized protein</fullName>
    </submittedName>
</protein>
<dbReference type="Gene3D" id="1.20.1510.10">
    <property type="entry name" value="Cation efflux protein transmembrane domain"/>
    <property type="match status" value="1"/>
</dbReference>
<dbReference type="SUPFAM" id="SSF160240">
    <property type="entry name" value="Cation efflux protein cytoplasmic domain-like"/>
    <property type="match status" value="1"/>
</dbReference>
<evidence type="ECO:0000256" key="4">
    <source>
        <dbReference type="ARBA" id="ARBA00022989"/>
    </source>
</evidence>
<evidence type="ECO:0000256" key="6">
    <source>
        <dbReference type="ARBA" id="ARBA00023136"/>
    </source>
</evidence>
<keyword evidence="12" id="KW-1185">Reference proteome</keyword>
<accession>A0A2K0VU59</accession>
<feature type="compositionally biased region" description="Basic and acidic residues" evidence="7">
    <location>
        <begin position="13"/>
        <end position="22"/>
    </location>
</feature>
<feature type="domain" description="Cation efflux protein cytoplasmic" evidence="10">
    <location>
        <begin position="298"/>
        <end position="363"/>
    </location>
</feature>
<evidence type="ECO:0000256" key="8">
    <source>
        <dbReference type="SAM" id="Phobius"/>
    </source>
</evidence>
<feature type="domain" description="Cation efflux protein transmembrane" evidence="9">
    <location>
        <begin position="76"/>
        <end position="279"/>
    </location>
</feature>
<comment type="subcellular location">
    <subcellularLocation>
        <location evidence="1">Endomembrane system</location>
        <topology evidence="1">Multi-pass membrane protein</topology>
    </subcellularLocation>
</comment>
<sequence>MEEVNDPFNLTSRRREDVRKEQIKNEYPQGDARLLRKFYTRQNKLIDQFLGVDDEERAQADEEARVAGKIKFAVNASFVVNFCLFVIQLYAAISTGSLALFATAADAFMDLVSSFVMIITSWLAARPSLYKYPVGRTRIETIGVILFCALMTTVAVQLLIESARTLGTGKTESEELHLIPIIFVVLLVSHSRSRKRLSLMDDILVFSKASLMFYCMTYRKYPSVHVFFIDHRNDIAVNSFGLIMSVVGDKFIWYLDPIGAICIALLILFSWISNAFEQIWLLVGKAAPQEFIAKLIYMCITHDDQISMVETCRAYHAGQKYYVEVDIVMDEQTSLKISHDVAQSLQRKIEGLGDVERAFVHVDYECEHNIYEEHKPLYGRKV</sequence>
<dbReference type="InterPro" id="IPR002524">
    <property type="entry name" value="Cation_efflux"/>
</dbReference>
<evidence type="ECO:0000313" key="11">
    <source>
        <dbReference type="EMBL" id="PNP73567.1"/>
    </source>
</evidence>
<evidence type="ECO:0000256" key="1">
    <source>
        <dbReference type="ARBA" id="ARBA00004127"/>
    </source>
</evidence>
<evidence type="ECO:0000256" key="3">
    <source>
        <dbReference type="ARBA" id="ARBA00022692"/>
    </source>
</evidence>
<dbReference type="PANTHER" id="PTHR43840">
    <property type="entry name" value="MITOCHONDRIAL METAL TRANSPORTER 1-RELATED"/>
    <property type="match status" value="1"/>
</dbReference>
<dbReference type="InterPro" id="IPR027469">
    <property type="entry name" value="Cation_efflux_TMD_sf"/>
</dbReference>
<dbReference type="PANTHER" id="PTHR43840:SF13">
    <property type="entry name" value="CATION EFFLUX PROTEIN CYTOPLASMIC DOMAIN-CONTAINING PROTEIN"/>
    <property type="match status" value="1"/>
</dbReference>
<feature type="transmembrane region" description="Helical" evidence="8">
    <location>
        <begin position="251"/>
        <end position="272"/>
    </location>
</feature>
<dbReference type="GO" id="GO:0098771">
    <property type="term" value="P:inorganic ion homeostasis"/>
    <property type="evidence" value="ECO:0007669"/>
    <property type="project" value="UniProtKB-ARBA"/>
</dbReference>
<dbReference type="InterPro" id="IPR058533">
    <property type="entry name" value="Cation_efflux_TM"/>
</dbReference>
<feature type="transmembrane region" description="Helical" evidence="8">
    <location>
        <begin position="72"/>
        <end position="93"/>
    </location>
</feature>
<reference evidence="11 12" key="1">
    <citation type="submission" date="2017-06" db="EMBL/GenBank/DDBJ databases">
        <title>Genome of Fusarium nygamai isolate CS10214.</title>
        <authorList>
            <person name="Gardiner D.M."/>
            <person name="Obanor F."/>
            <person name="Kazan K."/>
        </authorList>
    </citation>
    <scope>NUCLEOTIDE SEQUENCE [LARGE SCALE GENOMIC DNA]</scope>
    <source>
        <strain evidence="11 12">CS10214</strain>
    </source>
</reference>
<name>A0A2K0VU59_GIBNY</name>
<evidence type="ECO:0000256" key="2">
    <source>
        <dbReference type="ARBA" id="ARBA00022448"/>
    </source>
</evidence>
<dbReference type="GO" id="GO:0030003">
    <property type="term" value="P:intracellular monoatomic cation homeostasis"/>
    <property type="evidence" value="ECO:0007669"/>
    <property type="project" value="UniProtKB-ARBA"/>
</dbReference>
<proteinExistence type="predicted"/>
<evidence type="ECO:0000259" key="10">
    <source>
        <dbReference type="Pfam" id="PF16916"/>
    </source>
</evidence>
<feature type="transmembrane region" description="Helical" evidence="8">
    <location>
        <begin position="99"/>
        <end position="125"/>
    </location>
</feature>
<dbReference type="InterPro" id="IPR050291">
    <property type="entry name" value="CDF_Transporter"/>
</dbReference>
<dbReference type="Pfam" id="PF16916">
    <property type="entry name" value="ZT_dimer"/>
    <property type="match status" value="1"/>
</dbReference>
<keyword evidence="5" id="KW-0406">Ion transport</keyword>
<dbReference type="Gene3D" id="3.30.70.1350">
    <property type="entry name" value="Cation efflux protein, cytoplasmic domain"/>
    <property type="match status" value="1"/>
</dbReference>
<dbReference type="AlphaFoldDB" id="A0A2K0VU59"/>
<keyword evidence="6 8" id="KW-0472">Membrane</keyword>
<keyword evidence="4 8" id="KW-1133">Transmembrane helix</keyword>
<comment type="caution">
    <text evidence="11">The sequence shown here is derived from an EMBL/GenBank/DDBJ whole genome shotgun (WGS) entry which is preliminary data.</text>
</comment>
<organism evidence="11 12">
    <name type="scientific">Gibberella nygamai</name>
    <name type="common">Bean root rot disease fungus</name>
    <name type="synonym">Fusarium nygamai</name>
    <dbReference type="NCBI Taxonomy" id="42673"/>
    <lineage>
        <taxon>Eukaryota</taxon>
        <taxon>Fungi</taxon>
        <taxon>Dikarya</taxon>
        <taxon>Ascomycota</taxon>
        <taxon>Pezizomycotina</taxon>
        <taxon>Sordariomycetes</taxon>
        <taxon>Hypocreomycetidae</taxon>
        <taxon>Hypocreales</taxon>
        <taxon>Nectriaceae</taxon>
        <taxon>Fusarium</taxon>
        <taxon>Fusarium fujikuroi species complex</taxon>
    </lineage>
</organism>
<dbReference type="InterPro" id="IPR027470">
    <property type="entry name" value="Cation_efflux_CTD"/>
</dbReference>
<evidence type="ECO:0000256" key="5">
    <source>
        <dbReference type="ARBA" id="ARBA00023065"/>
    </source>
</evidence>
<dbReference type="Pfam" id="PF01545">
    <property type="entry name" value="Cation_efflux"/>
    <property type="match status" value="1"/>
</dbReference>
<evidence type="ECO:0000313" key="12">
    <source>
        <dbReference type="Proteomes" id="UP000236664"/>
    </source>
</evidence>
<evidence type="ECO:0000256" key="7">
    <source>
        <dbReference type="SAM" id="MobiDB-lite"/>
    </source>
</evidence>
<dbReference type="Proteomes" id="UP000236664">
    <property type="component" value="Unassembled WGS sequence"/>
</dbReference>
<gene>
    <name evidence="11" type="ORF">FNYG_13086</name>
</gene>
<dbReference type="STRING" id="42673.A0A2K0VU59"/>
<dbReference type="NCBIfam" id="TIGR01297">
    <property type="entry name" value="CDF"/>
    <property type="match status" value="1"/>
</dbReference>
<dbReference type="FunFam" id="1.20.1510.10:FF:000005">
    <property type="entry name" value="Putative Cation diffusion facilitator 1"/>
    <property type="match status" value="1"/>
</dbReference>
<keyword evidence="2" id="KW-0813">Transport</keyword>
<dbReference type="SUPFAM" id="SSF161111">
    <property type="entry name" value="Cation efflux protein transmembrane domain-like"/>
    <property type="match status" value="1"/>
</dbReference>
<dbReference type="GO" id="GO:0008324">
    <property type="term" value="F:monoatomic cation transmembrane transporter activity"/>
    <property type="evidence" value="ECO:0007669"/>
    <property type="project" value="InterPro"/>
</dbReference>
<keyword evidence="3 8" id="KW-0812">Transmembrane</keyword>
<dbReference type="FunFam" id="3.30.70.1350:FF:000001">
    <property type="entry name" value="Metal tolerance protein 11"/>
    <property type="match status" value="1"/>
</dbReference>
<feature type="transmembrane region" description="Helical" evidence="8">
    <location>
        <begin position="137"/>
        <end position="160"/>
    </location>
</feature>
<feature type="transmembrane region" description="Helical" evidence="8">
    <location>
        <begin position="175"/>
        <end position="191"/>
    </location>
</feature>
<dbReference type="InterPro" id="IPR036837">
    <property type="entry name" value="Cation_efflux_CTD_sf"/>
</dbReference>
<dbReference type="GO" id="GO:0012505">
    <property type="term" value="C:endomembrane system"/>
    <property type="evidence" value="ECO:0007669"/>
    <property type="project" value="UniProtKB-SubCell"/>
</dbReference>
<dbReference type="EMBL" id="MTQA01000265">
    <property type="protein sequence ID" value="PNP73567.1"/>
    <property type="molecule type" value="Genomic_DNA"/>
</dbReference>
<feature type="region of interest" description="Disordered" evidence="7">
    <location>
        <begin position="1"/>
        <end position="22"/>
    </location>
</feature>
<evidence type="ECO:0000259" key="9">
    <source>
        <dbReference type="Pfam" id="PF01545"/>
    </source>
</evidence>